<dbReference type="VEuPathDB" id="FungiDB:BD410DRAFT_836544"/>
<keyword evidence="2" id="KW-0472">Membrane</keyword>
<feature type="compositionally biased region" description="Low complexity" evidence="1">
    <location>
        <begin position="154"/>
        <end position="184"/>
    </location>
</feature>
<feature type="chain" id="PRO_5021305897" description="Mid2 domain-containing protein" evidence="3">
    <location>
        <begin position="26"/>
        <end position="483"/>
    </location>
</feature>
<sequence length="483" mass="50605">MPGASNLFAVILFSFLAWRLDYVTAGGNQMAQWNDPRINYVGTWVDQSAEGHKFTTSSGASLSFTFQGTAVYYHTMLNARGALANFWVDNDPPASLDSSSGTTAGNFNAQPVVLFSKTNLDPSKSHTLNVAYQGSGGLGGAYLEIYYIEFTPADPANNQPPAQQPNNNPNSIGNNVNSNSINNNTPAKTNAVVSQTAIVVTENGQVITMGTAAVAPSVTPTIVGAQPSVSVVNATGSPSTIVLVSVQSGATVFGSADHTIVSGASTPTSPNGGVVATNRHSNSSVIGGVIGGAFTFLVIMIILVVFLCRRRRAKNERDAVTPFPGRISGDIRRSLGGRAVDLARKMAVPPPRGLDLTARRETERSYNEISGTRDGAGYLGQGATFASSSSEKATFSGSYPTPPSTSQTSPALSTVMSIFPTQRGTTHRRGTSQRGLTETRVGSDHEMGTIEPVAPAARPEPLISAWDDFSGTGVSDPPPQYNP</sequence>
<dbReference type="Gene3D" id="2.60.120.260">
    <property type="entry name" value="Galactose-binding domain-like"/>
    <property type="match status" value="1"/>
</dbReference>
<organism evidence="4 5">
    <name type="scientific">Rickenella mellea</name>
    <dbReference type="NCBI Taxonomy" id="50990"/>
    <lineage>
        <taxon>Eukaryota</taxon>
        <taxon>Fungi</taxon>
        <taxon>Dikarya</taxon>
        <taxon>Basidiomycota</taxon>
        <taxon>Agaricomycotina</taxon>
        <taxon>Agaricomycetes</taxon>
        <taxon>Hymenochaetales</taxon>
        <taxon>Rickenellaceae</taxon>
        <taxon>Rickenella</taxon>
    </lineage>
</organism>
<accession>A0A4Y7QGD3</accession>
<proteinExistence type="predicted"/>
<evidence type="ECO:0008006" key="6">
    <source>
        <dbReference type="Google" id="ProtNLM"/>
    </source>
</evidence>
<feature type="signal peptide" evidence="3">
    <location>
        <begin position="1"/>
        <end position="25"/>
    </location>
</feature>
<feature type="transmembrane region" description="Helical" evidence="2">
    <location>
        <begin position="285"/>
        <end position="308"/>
    </location>
</feature>
<keyword evidence="2" id="KW-0812">Transmembrane</keyword>
<evidence type="ECO:0000313" key="5">
    <source>
        <dbReference type="Proteomes" id="UP000294933"/>
    </source>
</evidence>
<name>A0A4Y7QGD3_9AGAM</name>
<gene>
    <name evidence="4" type="ORF">BD410DRAFT_836544</name>
</gene>
<dbReference type="AlphaFoldDB" id="A0A4Y7QGD3"/>
<keyword evidence="3" id="KW-0732">Signal</keyword>
<evidence type="ECO:0000313" key="4">
    <source>
        <dbReference type="EMBL" id="TDL26707.1"/>
    </source>
</evidence>
<feature type="region of interest" description="Disordered" evidence="1">
    <location>
        <begin position="422"/>
        <end position="483"/>
    </location>
</feature>
<evidence type="ECO:0000256" key="3">
    <source>
        <dbReference type="SAM" id="SignalP"/>
    </source>
</evidence>
<dbReference type="CDD" id="cd12087">
    <property type="entry name" value="TM_EGFR-like"/>
    <property type="match status" value="1"/>
</dbReference>
<dbReference type="EMBL" id="ML170161">
    <property type="protein sequence ID" value="TDL26707.1"/>
    <property type="molecule type" value="Genomic_DNA"/>
</dbReference>
<dbReference type="Proteomes" id="UP000294933">
    <property type="component" value="Unassembled WGS sequence"/>
</dbReference>
<keyword evidence="2" id="KW-1133">Transmembrane helix</keyword>
<protein>
    <recommendedName>
        <fullName evidence="6">Mid2 domain-containing protein</fullName>
    </recommendedName>
</protein>
<evidence type="ECO:0000256" key="1">
    <source>
        <dbReference type="SAM" id="MobiDB-lite"/>
    </source>
</evidence>
<keyword evidence="5" id="KW-1185">Reference proteome</keyword>
<dbReference type="OrthoDB" id="3234968at2759"/>
<reference evidence="4 5" key="1">
    <citation type="submission" date="2018-06" db="EMBL/GenBank/DDBJ databases">
        <title>A transcriptomic atlas of mushroom development highlights an independent origin of complex multicellularity.</title>
        <authorList>
            <consortium name="DOE Joint Genome Institute"/>
            <person name="Krizsan K."/>
            <person name="Almasi E."/>
            <person name="Merenyi Z."/>
            <person name="Sahu N."/>
            <person name="Viragh M."/>
            <person name="Koszo T."/>
            <person name="Mondo S."/>
            <person name="Kiss B."/>
            <person name="Balint B."/>
            <person name="Kues U."/>
            <person name="Barry K."/>
            <person name="Hegedus J.C."/>
            <person name="Henrissat B."/>
            <person name="Johnson J."/>
            <person name="Lipzen A."/>
            <person name="Ohm R."/>
            <person name="Nagy I."/>
            <person name="Pangilinan J."/>
            <person name="Yan J."/>
            <person name="Xiong Y."/>
            <person name="Grigoriev I.V."/>
            <person name="Hibbett D.S."/>
            <person name="Nagy L.G."/>
        </authorList>
    </citation>
    <scope>NUCLEOTIDE SEQUENCE [LARGE SCALE GENOMIC DNA]</scope>
    <source>
        <strain evidence="4 5">SZMC22713</strain>
    </source>
</reference>
<evidence type="ECO:0000256" key="2">
    <source>
        <dbReference type="SAM" id="Phobius"/>
    </source>
</evidence>
<feature type="region of interest" description="Disordered" evidence="1">
    <location>
        <begin position="154"/>
        <end position="187"/>
    </location>
</feature>